<evidence type="ECO:0000259" key="1">
    <source>
        <dbReference type="Pfam" id="PF26061"/>
    </source>
</evidence>
<keyword evidence="3" id="KW-1185">Reference proteome</keyword>
<sequence length="149" mass="17009">MGQAVPLKNIADDFQYIENNKTTLIITGIFSSILKMDFNRTIINMVSCLTFAEVVSTTSYKPFVLSSYIRHYLSDISIYKIDTIASTTGSWLFNASWTLQFARQENWPIMPLAQRDTRHTLQAAADTYLDMWSNKSAINAVPWGHHVHD</sequence>
<dbReference type="VEuPathDB" id="FungiDB:NEUTE1DRAFT_134154"/>
<protein>
    <recommendedName>
        <fullName evidence="1">DUF8021 domain-containing protein</fullName>
    </recommendedName>
</protein>
<accession>F8MF35</accession>
<proteinExistence type="predicted"/>
<reference evidence="3" key="1">
    <citation type="journal article" date="2011" name="Genetics">
        <title>Massive changes in genome architecture accompany the transition to self-fertility in the filamentous fungus Neurospora tetrasperma.</title>
        <authorList>
            <person name="Ellison C.E."/>
            <person name="Stajich J.E."/>
            <person name="Jacobson D.J."/>
            <person name="Natvig D.O."/>
            <person name="Lapidus A."/>
            <person name="Foster B."/>
            <person name="Aerts A."/>
            <person name="Riley R."/>
            <person name="Lindquist E.A."/>
            <person name="Grigoriev I.V."/>
            <person name="Taylor J.W."/>
        </authorList>
    </citation>
    <scope>NUCLEOTIDE SEQUENCE [LARGE SCALE GENOMIC DNA]</scope>
    <source>
        <strain evidence="3">FGSC 2508 / P0657</strain>
    </source>
</reference>
<dbReference type="GeneID" id="20825819"/>
<evidence type="ECO:0000313" key="3">
    <source>
        <dbReference type="Proteomes" id="UP000008065"/>
    </source>
</evidence>
<dbReference type="AlphaFoldDB" id="F8MF35"/>
<dbReference type="RefSeq" id="XP_009847451.1">
    <property type="nucleotide sequence ID" value="XM_009849149.1"/>
</dbReference>
<dbReference type="InterPro" id="IPR058334">
    <property type="entry name" value="DUF8021"/>
</dbReference>
<feature type="domain" description="DUF8021" evidence="1">
    <location>
        <begin position="114"/>
        <end position="145"/>
    </location>
</feature>
<dbReference type="KEGG" id="nte:NEUTE1DRAFT134154"/>
<evidence type="ECO:0000313" key="2">
    <source>
        <dbReference type="EMBL" id="EGO60087.1"/>
    </source>
</evidence>
<dbReference type="Pfam" id="PF26061">
    <property type="entry name" value="DUF8021"/>
    <property type="match status" value="1"/>
</dbReference>
<dbReference type="OrthoDB" id="3504677at2759"/>
<organism evidence="2 3">
    <name type="scientific">Neurospora tetrasperma (strain FGSC 2508 / ATCC MYA-4615 / P0657)</name>
    <dbReference type="NCBI Taxonomy" id="510951"/>
    <lineage>
        <taxon>Eukaryota</taxon>
        <taxon>Fungi</taxon>
        <taxon>Dikarya</taxon>
        <taxon>Ascomycota</taxon>
        <taxon>Pezizomycotina</taxon>
        <taxon>Sordariomycetes</taxon>
        <taxon>Sordariomycetidae</taxon>
        <taxon>Sordariales</taxon>
        <taxon>Sordariaceae</taxon>
        <taxon>Neurospora</taxon>
    </lineage>
</organism>
<gene>
    <name evidence="2" type="ORF">NEUTE1DRAFT_134154</name>
</gene>
<dbReference type="Proteomes" id="UP000008065">
    <property type="component" value="Unassembled WGS sequence"/>
</dbReference>
<dbReference type="HOGENOM" id="CLU_1750194_0_0_1"/>
<name>F8MF35_NEUT8</name>
<dbReference type="EMBL" id="GL891302">
    <property type="protein sequence ID" value="EGO60087.1"/>
    <property type="molecule type" value="Genomic_DNA"/>
</dbReference>